<proteinExistence type="inferred from homology"/>
<organism evidence="3 4">
    <name type="scientific">Sphaerotilus sulfidivorans</name>
    <dbReference type="NCBI Taxonomy" id="639200"/>
    <lineage>
        <taxon>Bacteria</taxon>
        <taxon>Pseudomonadati</taxon>
        <taxon>Pseudomonadota</taxon>
        <taxon>Betaproteobacteria</taxon>
        <taxon>Burkholderiales</taxon>
        <taxon>Sphaerotilaceae</taxon>
        <taxon>Sphaerotilus</taxon>
    </lineage>
</organism>
<reference evidence="2 5" key="2">
    <citation type="submission" date="2024-06" db="EMBL/GenBank/DDBJ databases">
        <title>Genomic Encyclopedia of Type Strains, Phase IV (KMG-IV): sequencing the most valuable type-strain genomes for metagenomic binning, comparative biology and taxonomic classification.</title>
        <authorList>
            <person name="Goeker M."/>
        </authorList>
    </citation>
    <scope>NUCLEOTIDE SEQUENCE [LARGE SCALE GENOMIC DNA]</scope>
    <source>
        <strain evidence="2 5">D-501</strain>
    </source>
</reference>
<dbReference type="RefSeq" id="WP_149503752.1">
    <property type="nucleotide sequence ID" value="NZ_CP035708.1"/>
</dbReference>
<evidence type="ECO:0000313" key="3">
    <source>
        <dbReference type="EMBL" id="QEN01047.1"/>
    </source>
</evidence>
<dbReference type="Gene3D" id="1.10.12.10">
    <property type="entry name" value="Lyase 2-enoyl-coa Hydratase, Chain A, domain 2"/>
    <property type="match status" value="1"/>
</dbReference>
<dbReference type="Gene3D" id="3.90.226.10">
    <property type="entry name" value="2-enoyl-CoA Hydratase, Chain A, domain 1"/>
    <property type="match status" value="1"/>
</dbReference>
<dbReference type="EMBL" id="JBEPLS010000001">
    <property type="protein sequence ID" value="MET3602578.1"/>
    <property type="molecule type" value="Genomic_DNA"/>
</dbReference>
<dbReference type="InterPro" id="IPR029045">
    <property type="entry name" value="ClpP/crotonase-like_dom_sf"/>
</dbReference>
<dbReference type="Pfam" id="PF00378">
    <property type="entry name" value="ECH_1"/>
    <property type="match status" value="1"/>
</dbReference>
<dbReference type="SUPFAM" id="SSF52096">
    <property type="entry name" value="ClpP/crotonase"/>
    <property type="match status" value="1"/>
</dbReference>
<keyword evidence="2" id="KW-0456">Lyase</keyword>
<gene>
    <name evidence="2" type="ORF">ABIC99_000354</name>
    <name evidence="3" type="ORF">EWH46_09890</name>
</gene>
<dbReference type="GO" id="GO:0004490">
    <property type="term" value="F:methylglutaconyl-CoA hydratase activity"/>
    <property type="evidence" value="ECO:0007669"/>
    <property type="project" value="UniProtKB-EC"/>
</dbReference>
<dbReference type="CDD" id="cd06558">
    <property type="entry name" value="crotonase-like"/>
    <property type="match status" value="1"/>
</dbReference>
<keyword evidence="5" id="KW-1185">Reference proteome</keyword>
<sequence length="275" mass="29305">MTISTTTSLATLRIERRGPAAWIWMARPAVHNAFDETLIAELTDTLRQLDADPAVRAIVLAGEGRSFSAGADLNWMRRQGEASVEDNLADARRLAGLFRTLSTCVTPTLARVQGAALGGGMGLAAACDLCVAAERAVFATSEVRFGIIPSAISPYVIRAIGERQAYRYFQTAERIPAARARELGLVHEVTTDDGLDPQIEALIEALLTGGPQAQAAATDLIRAVANRPITDALVEDTARRIATLRATDEAREGLAAFLDKRPAAWTLPSSPDSGA</sequence>
<dbReference type="KEGG" id="snn:EWH46_09890"/>
<dbReference type="PANTHER" id="PTHR42964">
    <property type="entry name" value="ENOYL-COA HYDRATASE"/>
    <property type="match status" value="1"/>
</dbReference>
<evidence type="ECO:0000313" key="4">
    <source>
        <dbReference type="Proteomes" id="UP000323522"/>
    </source>
</evidence>
<protein>
    <submittedName>
        <fullName evidence="3">Enoyl-CoA hydratase/isomerase family protein</fullName>
    </submittedName>
    <submittedName>
        <fullName evidence="2">Methylglutaconyl-CoA hydratase</fullName>
        <ecNumber evidence="2">4.2.1.18</ecNumber>
    </submittedName>
</protein>
<dbReference type="OrthoDB" id="9807606at2"/>
<dbReference type="InterPro" id="IPR051683">
    <property type="entry name" value="Enoyl-CoA_Hydratase/Isomerase"/>
</dbReference>
<evidence type="ECO:0000313" key="2">
    <source>
        <dbReference type="EMBL" id="MET3602578.1"/>
    </source>
</evidence>
<dbReference type="GO" id="GO:0016853">
    <property type="term" value="F:isomerase activity"/>
    <property type="evidence" value="ECO:0007669"/>
    <property type="project" value="UniProtKB-KW"/>
</dbReference>
<dbReference type="GO" id="GO:0008300">
    <property type="term" value="P:isoprenoid catabolic process"/>
    <property type="evidence" value="ECO:0007669"/>
    <property type="project" value="TreeGrafter"/>
</dbReference>
<dbReference type="EC" id="4.2.1.18" evidence="2"/>
<dbReference type="PANTHER" id="PTHR42964:SF1">
    <property type="entry name" value="POLYKETIDE BIOSYNTHESIS ENOYL-COA HYDRATASE PKSH-RELATED"/>
    <property type="match status" value="1"/>
</dbReference>
<keyword evidence="3" id="KW-0413">Isomerase</keyword>
<name>A0A5C1Q084_9BURK</name>
<dbReference type="InterPro" id="IPR001753">
    <property type="entry name" value="Enoyl-CoA_hydra/iso"/>
</dbReference>
<comment type="similarity">
    <text evidence="1">Belongs to the enoyl-CoA hydratase/isomerase family.</text>
</comment>
<evidence type="ECO:0000313" key="5">
    <source>
        <dbReference type="Proteomes" id="UP001549111"/>
    </source>
</evidence>
<evidence type="ECO:0000256" key="1">
    <source>
        <dbReference type="ARBA" id="ARBA00005254"/>
    </source>
</evidence>
<reference evidence="3 4" key="1">
    <citation type="submission" date="2019-02" db="EMBL/GenBank/DDBJ databases">
        <title>Complete Genome Sequence and Methylome Analysis of Sphaerotilus natans subsp. sulfidivorans D-507.</title>
        <authorList>
            <person name="Fomenkov A."/>
            <person name="Gridneva E."/>
            <person name="Smolyakov D."/>
            <person name="Dubinina G."/>
            <person name="Vincze T."/>
            <person name="Grabovich M."/>
            <person name="Roberts R.J."/>
        </authorList>
    </citation>
    <scope>NUCLEOTIDE SEQUENCE [LARGE SCALE GENOMIC DNA]</scope>
    <source>
        <strain evidence="3 4">D-507</strain>
    </source>
</reference>
<dbReference type="AlphaFoldDB" id="A0A5C1Q084"/>
<dbReference type="EMBL" id="CP035708">
    <property type="protein sequence ID" value="QEN01047.1"/>
    <property type="molecule type" value="Genomic_DNA"/>
</dbReference>
<dbReference type="InterPro" id="IPR014748">
    <property type="entry name" value="Enoyl-CoA_hydra_C"/>
</dbReference>
<accession>A0A5C1Q084</accession>
<dbReference type="Proteomes" id="UP001549111">
    <property type="component" value="Unassembled WGS sequence"/>
</dbReference>
<dbReference type="Proteomes" id="UP000323522">
    <property type="component" value="Chromosome"/>
</dbReference>